<keyword evidence="1" id="KW-0812">Transmembrane</keyword>
<reference evidence="2 3" key="1">
    <citation type="submission" date="2023-01" db="EMBL/GenBank/DDBJ databases">
        <title>Draft genome sequence of Nocardiopsis sp. RSe5-2 isolated from halophytes.</title>
        <authorList>
            <person name="Duangmal K."/>
            <person name="Chantavorakit T."/>
        </authorList>
    </citation>
    <scope>NUCLEOTIDE SEQUENCE [LARGE SCALE GENOMIC DNA]</scope>
    <source>
        <strain evidence="2 3">RSe5-2</strain>
    </source>
</reference>
<gene>
    <name evidence="2" type="ORF">O4J56_04865</name>
</gene>
<feature type="transmembrane region" description="Helical" evidence="1">
    <location>
        <begin position="53"/>
        <end position="70"/>
    </location>
</feature>
<evidence type="ECO:0008006" key="4">
    <source>
        <dbReference type="Google" id="ProtNLM"/>
    </source>
</evidence>
<feature type="transmembrane region" description="Helical" evidence="1">
    <location>
        <begin position="77"/>
        <end position="97"/>
    </location>
</feature>
<keyword evidence="1" id="KW-1133">Transmembrane helix</keyword>
<evidence type="ECO:0000313" key="3">
    <source>
        <dbReference type="Proteomes" id="UP001527866"/>
    </source>
</evidence>
<dbReference type="Proteomes" id="UP001527866">
    <property type="component" value="Unassembled WGS sequence"/>
</dbReference>
<keyword evidence="1" id="KW-0472">Membrane</keyword>
<proteinExistence type="predicted"/>
<evidence type="ECO:0000313" key="2">
    <source>
        <dbReference type="EMBL" id="MDA2809960.1"/>
    </source>
</evidence>
<sequence length="145" mass="14627">MDETGNRAVRRRARWATSGGLLLCAAGIAALWLSGAEFPVALPPGGGNTDSSSRSEIVFLLIAALFIALARWRWAPAVGALFGAVFTLGFAATPAGLDNLLGGSGAGIAAAQAVQVVGEAMALVAGVVAVVGNYRTGVPAPEPRR</sequence>
<dbReference type="RefSeq" id="WP_270683854.1">
    <property type="nucleotide sequence ID" value="NZ_JAQFWQ010000008.1"/>
</dbReference>
<dbReference type="EMBL" id="JAQFWQ010000008">
    <property type="protein sequence ID" value="MDA2809960.1"/>
    <property type="molecule type" value="Genomic_DNA"/>
</dbReference>
<feature type="transmembrane region" description="Helical" evidence="1">
    <location>
        <begin position="12"/>
        <end position="33"/>
    </location>
</feature>
<organism evidence="2 3">
    <name type="scientific">Nocardiopsis endophytica</name>
    <dbReference type="NCBI Taxonomy" id="3018445"/>
    <lineage>
        <taxon>Bacteria</taxon>
        <taxon>Bacillati</taxon>
        <taxon>Actinomycetota</taxon>
        <taxon>Actinomycetes</taxon>
        <taxon>Streptosporangiales</taxon>
        <taxon>Nocardiopsidaceae</taxon>
        <taxon>Nocardiopsis</taxon>
    </lineage>
</organism>
<accession>A0ABT4U0G0</accession>
<name>A0ABT4U0G0_9ACTN</name>
<evidence type="ECO:0000256" key="1">
    <source>
        <dbReference type="SAM" id="Phobius"/>
    </source>
</evidence>
<keyword evidence="3" id="KW-1185">Reference proteome</keyword>
<comment type="caution">
    <text evidence="2">The sequence shown here is derived from an EMBL/GenBank/DDBJ whole genome shotgun (WGS) entry which is preliminary data.</text>
</comment>
<protein>
    <recommendedName>
        <fullName evidence="4">Integral membrane protein</fullName>
    </recommendedName>
</protein>
<feature type="transmembrane region" description="Helical" evidence="1">
    <location>
        <begin position="109"/>
        <end position="134"/>
    </location>
</feature>